<dbReference type="PROSITE" id="PS01186">
    <property type="entry name" value="EGF_2"/>
    <property type="match status" value="1"/>
</dbReference>
<dbReference type="PROSITE" id="PS50026">
    <property type="entry name" value="EGF_3"/>
    <property type="match status" value="1"/>
</dbReference>
<keyword evidence="12" id="KW-1185">Reference proteome</keyword>
<dbReference type="PROSITE" id="PS01187">
    <property type="entry name" value="EGF_CA"/>
    <property type="match status" value="2"/>
</dbReference>
<dbReference type="PANTHER" id="PTHR24034">
    <property type="entry name" value="EGF-LIKE DOMAIN-CONTAINING PROTEIN"/>
    <property type="match status" value="1"/>
</dbReference>
<evidence type="ECO:0000313" key="11">
    <source>
        <dbReference type="EMBL" id="CAI6347935.1"/>
    </source>
</evidence>
<evidence type="ECO:0000256" key="7">
    <source>
        <dbReference type="ARBA" id="ARBA00023180"/>
    </source>
</evidence>
<evidence type="ECO:0000256" key="8">
    <source>
        <dbReference type="PROSITE-ProRule" id="PRU00076"/>
    </source>
</evidence>
<dbReference type="AlphaFoldDB" id="A0AAV0VWB0"/>
<comment type="subcellular location">
    <subcellularLocation>
        <location evidence="1">Secreted</location>
    </subcellularLocation>
</comment>
<dbReference type="InterPro" id="IPR049883">
    <property type="entry name" value="NOTCH1_EGF-like"/>
</dbReference>
<keyword evidence="3 8" id="KW-0245">EGF-like domain</keyword>
<dbReference type="InterPro" id="IPR001881">
    <property type="entry name" value="EGF-like_Ca-bd_dom"/>
</dbReference>
<keyword evidence="5" id="KW-0677">Repeat</keyword>
<dbReference type="CDD" id="cd00054">
    <property type="entry name" value="EGF_CA"/>
    <property type="match status" value="3"/>
</dbReference>
<dbReference type="InterPro" id="IPR018097">
    <property type="entry name" value="EGF_Ca-bd_CS"/>
</dbReference>
<feature type="region of interest" description="Disordered" evidence="9">
    <location>
        <begin position="161"/>
        <end position="208"/>
    </location>
</feature>
<comment type="caution">
    <text evidence="11">The sequence shown here is derived from an EMBL/GenBank/DDBJ whole genome shotgun (WGS) entry which is preliminary data.</text>
</comment>
<dbReference type="InterPro" id="IPR050751">
    <property type="entry name" value="ECM_structural_protein"/>
</dbReference>
<organism evidence="11 12">
    <name type="scientific">Macrosiphum euphorbiae</name>
    <name type="common">potato aphid</name>
    <dbReference type="NCBI Taxonomy" id="13131"/>
    <lineage>
        <taxon>Eukaryota</taxon>
        <taxon>Metazoa</taxon>
        <taxon>Ecdysozoa</taxon>
        <taxon>Arthropoda</taxon>
        <taxon>Hexapoda</taxon>
        <taxon>Insecta</taxon>
        <taxon>Pterygota</taxon>
        <taxon>Neoptera</taxon>
        <taxon>Paraneoptera</taxon>
        <taxon>Hemiptera</taxon>
        <taxon>Sternorrhyncha</taxon>
        <taxon>Aphidomorpha</taxon>
        <taxon>Aphidoidea</taxon>
        <taxon>Aphididae</taxon>
        <taxon>Macrosiphini</taxon>
        <taxon>Macrosiphum</taxon>
    </lineage>
</organism>
<feature type="compositionally biased region" description="Basic residues" evidence="9">
    <location>
        <begin position="175"/>
        <end position="198"/>
    </location>
</feature>
<protein>
    <recommendedName>
        <fullName evidence="10">EGF-like domain-containing protein</fullName>
    </recommendedName>
</protein>
<dbReference type="EMBL" id="CARXXK010000001">
    <property type="protein sequence ID" value="CAI6347935.1"/>
    <property type="molecule type" value="Genomic_DNA"/>
</dbReference>
<evidence type="ECO:0000256" key="1">
    <source>
        <dbReference type="ARBA" id="ARBA00004613"/>
    </source>
</evidence>
<dbReference type="Pfam" id="PF14670">
    <property type="entry name" value="FXa_inhibition"/>
    <property type="match status" value="2"/>
</dbReference>
<sequence length="418" mass="47450">MRFSYGTPSNCISIPPPLVTESFLRTCEDPFICQNKILIIVQNIMCLINDKYNIIQIFIIYTVTSNVYVSSVTNDTTYFQTRQLSGQQYRLDYNLQNHTKYEEKISDQSRTLFDWNSPRVLSKEEIKVQSKGIDKNLETERVENNVWWPWKNYDDWLNGRGLKSEQPKKSEKKIQKEKKHKKKNRKNERKKKKSRPGKKLNTAVESSDKFSVNAEDNEIIKKESIPEILYKASPIDIILRNSSLVPALVKYSSRNYTYDVNECLTNNGGCEGLCINTPGSYRCHCPPGFMVADTKCEDIDECLLRNGHGPCQGACTNTWGGYKCSCHGIPGTRLANDRHTCDDVDECRDGTAGCSHQCINTVGSAFCVCPDGLQLDDSWKTCVDVDECSDPELQQSPDICSESGLKCLNTYGSYKCVT</sequence>
<dbReference type="SUPFAM" id="SSF57184">
    <property type="entry name" value="Growth factor receptor domain"/>
    <property type="match status" value="1"/>
</dbReference>
<dbReference type="SMART" id="SM00181">
    <property type="entry name" value="EGF"/>
    <property type="match status" value="3"/>
</dbReference>
<dbReference type="GO" id="GO:0005576">
    <property type="term" value="C:extracellular region"/>
    <property type="evidence" value="ECO:0007669"/>
    <property type="project" value="UniProtKB-SubCell"/>
</dbReference>
<dbReference type="Pfam" id="PF07645">
    <property type="entry name" value="EGF_CA"/>
    <property type="match status" value="2"/>
</dbReference>
<dbReference type="FunFam" id="2.10.25.10:FF:000014">
    <property type="entry name" value="Latent-transforming growth factor beta-binding protein 3"/>
    <property type="match status" value="1"/>
</dbReference>
<reference evidence="11 12" key="1">
    <citation type="submission" date="2023-01" db="EMBL/GenBank/DDBJ databases">
        <authorList>
            <person name="Whitehead M."/>
        </authorList>
    </citation>
    <scope>NUCLEOTIDE SEQUENCE [LARGE SCALE GENOMIC DNA]</scope>
</reference>
<evidence type="ECO:0000256" key="3">
    <source>
        <dbReference type="ARBA" id="ARBA00022536"/>
    </source>
</evidence>
<feature type="compositionally biased region" description="Basic and acidic residues" evidence="9">
    <location>
        <begin position="162"/>
        <end position="174"/>
    </location>
</feature>
<keyword evidence="7" id="KW-0325">Glycoprotein</keyword>
<dbReference type="PANTHER" id="PTHR24034:SF209">
    <property type="entry name" value="EGF-LIKE DOMAIN-CONTAINING PROTEIN"/>
    <property type="match status" value="1"/>
</dbReference>
<feature type="domain" description="EGF-like" evidence="10">
    <location>
        <begin position="259"/>
        <end position="297"/>
    </location>
</feature>
<dbReference type="InterPro" id="IPR000152">
    <property type="entry name" value="EGF-type_Asp/Asn_hydroxyl_site"/>
</dbReference>
<evidence type="ECO:0000256" key="4">
    <source>
        <dbReference type="ARBA" id="ARBA00022729"/>
    </source>
</evidence>
<dbReference type="Proteomes" id="UP001160148">
    <property type="component" value="Unassembled WGS sequence"/>
</dbReference>
<dbReference type="GO" id="GO:0005509">
    <property type="term" value="F:calcium ion binding"/>
    <property type="evidence" value="ECO:0007669"/>
    <property type="project" value="InterPro"/>
</dbReference>
<evidence type="ECO:0000256" key="6">
    <source>
        <dbReference type="ARBA" id="ARBA00023157"/>
    </source>
</evidence>
<dbReference type="InterPro" id="IPR009030">
    <property type="entry name" value="Growth_fac_rcpt_cys_sf"/>
</dbReference>
<evidence type="ECO:0000256" key="9">
    <source>
        <dbReference type="SAM" id="MobiDB-lite"/>
    </source>
</evidence>
<keyword evidence="2" id="KW-0964">Secreted</keyword>
<gene>
    <name evidence="11" type="ORF">MEUPH1_LOCUS4661</name>
</gene>
<dbReference type="PROSITE" id="PS00010">
    <property type="entry name" value="ASX_HYDROXYL"/>
    <property type="match status" value="1"/>
</dbReference>
<name>A0AAV0VWB0_9HEMI</name>
<keyword evidence="4" id="KW-0732">Signal</keyword>
<evidence type="ECO:0000256" key="2">
    <source>
        <dbReference type="ARBA" id="ARBA00022525"/>
    </source>
</evidence>
<dbReference type="InterPro" id="IPR000742">
    <property type="entry name" value="EGF"/>
</dbReference>
<evidence type="ECO:0000256" key="5">
    <source>
        <dbReference type="ARBA" id="ARBA00022737"/>
    </source>
</evidence>
<comment type="caution">
    <text evidence="8">Lacks conserved residue(s) required for the propagation of feature annotation.</text>
</comment>
<proteinExistence type="predicted"/>
<evidence type="ECO:0000259" key="10">
    <source>
        <dbReference type="PROSITE" id="PS50026"/>
    </source>
</evidence>
<keyword evidence="6" id="KW-1015">Disulfide bond</keyword>
<accession>A0AAV0VWB0</accession>
<dbReference type="SMART" id="SM00179">
    <property type="entry name" value="EGF_CA"/>
    <property type="match status" value="4"/>
</dbReference>
<dbReference type="Gene3D" id="2.10.25.10">
    <property type="entry name" value="Laminin"/>
    <property type="match status" value="4"/>
</dbReference>
<evidence type="ECO:0000313" key="12">
    <source>
        <dbReference type="Proteomes" id="UP001160148"/>
    </source>
</evidence>